<dbReference type="EMBL" id="BHVZ01000001">
    <property type="protein sequence ID" value="GCB29442.1"/>
    <property type="molecule type" value="Genomic_DNA"/>
</dbReference>
<evidence type="ECO:0000259" key="12">
    <source>
        <dbReference type="PROSITE" id="PS50109"/>
    </source>
</evidence>
<dbReference type="Pfam" id="PF00512">
    <property type="entry name" value="HisKA"/>
    <property type="match status" value="1"/>
</dbReference>
<organism evidence="14 15">
    <name type="scientific">Anaerotignum faecicola</name>
    <dbReference type="NCBI Taxonomy" id="2358141"/>
    <lineage>
        <taxon>Bacteria</taxon>
        <taxon>Bacillati</taxon>
        <taxon>Bacillota</taxon>
        <taxon>Clostridia</taxon>
        <taxon>Lachnospirales</taxon>
        <taxon>Anaerotignaceae</taxon>
        <taxon>Anaerotignum</taxon>
    </lineage>
</organism>
<dbReference type="SUPFAM" id="SSF55874">
    <property type="entry name" value="ATPase domain of HSP90 chaperone/DNA topoisomerase II/histidine kinase"/>
    <property type="match status" value="1"/>
</dbReference>
<name>A0A401LDA6_9FIRM</name>
<keyword evidence="7" id="KW-0418">Kinase</keyword>
<evidence type="ECO:0000256" key="3">
    <source>
        <dbReference type="ARBA" id="ARBA00012438"/>
    </source>
</evidence>
<dbReference type="AlphaFoldDB" id="A0A401LDA6"/>
<dbReference type="Gene3D" id="3.30.565.10">
    <property type="entry name" value="Histidine kinase-like ATPase, C-terminal domain"/>
    <property type="match status" value="1"/>
</dbReference>
<proteinExistence type="predicted"/>
<keyword evidence="15" id="KW-1185">Reference proteome</keyword>
<keyword evidence="10 11" id="KW-0472">Membrane</keyword>
<keyword evidence="5" id="KW-0808">Transferase</keyword>
<keyword evidence="6 11" id="KW-0812">Transmembrane</keyword>
<dbReference type="InterPro" id="IPR050428">
    <property type="entry name" value="TCS_sensor_his_kinase"/>
</dbReference>
<comment type="caution">
    <text evidence="14">The sequence shown here is derived from an EMBL/GenBank/DDBJ whole genome shotgun (WGS) entry which is preliminary data.</text>
</comment>
<protein>
    <recommendedName>
        <fullName evidence="3">histidine kinase</fullName>
        <ecNumber evidence="3">2.7.13.3</ecNumber>
    </recommendedName>
</protein>
<keyword evidence="4" id="KW-0597">Phosphoprotein</keyword>
<dbReference type="SMART" id="SM00387">
    <property type="entry name" value="HATPase_c"/>
    <property type="match status" value="1"/>
</dbReference>
<evidence type="ECO:0000259" key="13">
    <source>
        <dbReference type="PROSITE" id="PS50885"/>
    </source>
</evidence>
<feature type="transmembrane region" description="Helical" evidence="11">
    <location>
        <begin position="85"/>
        <end position="107"/>
    </location>
</feature>
<evidence type="ECO:0000256" key="9">
    <source>
        <dbReference type="ARBA" id="ARBA00023012"/>
    </source>
</evidence>
<dbReference type="FunFam" id="3.30.565.10:FF:000006">
    <property type="entry name" value="Sensor histidine kinase WalK"/>
    <property type="match status" value="1"/>
</dbReference>
<dbReference type="SMART" id="SM00388">
    <property type="entry name" value="HisKA"/>
    <property type="match status" value="1"/>
</dbReference>
<dbReference type="EC" id="2.7.13.3" evidence="3"/>
<evidence type="ECO:0000256" key="10">
    <source>
        <dbReference type="ARBA" id="ARBA00023136"/>
    </source>
</evidence>
<dbReference type="SMART" id="SM00304">
    <property type="entry name" value="HAMP"/>
    <property type="match status" value="1"/>
</dbReference>
<feature type="domain" description="HAMP" evidence="13">
    <location>
        <begin position="104"/>
        <end position="157"/>
    </location>
</feature>
<reference evidence="14 15" key="1">
    <citation type="submission" date="2018-10" db="EMBL/GenBank/DDBJ databases">
        <title>Draft Genome Sequence of Anaerotignum sp. KCTC 15736.</title>
        <authorList>
            <person name="Choi S.H."/>
            <person name="Kim J.S."/>
            <person name="Kang S.W."/>
            <person name="Lee J.S."/>
            <person name="Park S.H."/>
        </authorList>
    </citation>
    <scope>NUCLEOTIDE SEQUENCE [LARGE SCALE GENOMIC DNA]</scope>
    <source>
        <strain evidence="14 15">KCTC 15736</strain>
    </source>
</reference>
<evidence type="ECO:0000256" key="6">
    <source>
        <dbReference type="ARBA" id="ARBA00022692"/>
    </source>
</evidence>
<dbReference type="InterPro" id="IPR004358">
    <property type="entry name" value="Sig_transdc_His_kin-like_C"/>
</dbReference>
<feature type="domain" description="Histidine kinase" evidence="12">
    <location>
        <begin position="165"/>
        <end position="380"/>
    </location>
</feature>
<comment type="catalytic activity">
    <reaction evidence="1">
        <text>ATP + protein L-histidine = ADP + protein N-phospho-L-histidine.</text>
        <dbReference type="EC" id="2.7.13.3"/>
    </reaction>
</comment>
<dbReference type="PANTHER" id="PTHR45436">
    <property type="entry name" value="SENSOR HISTIDINE KINASE YKOH"/>
    <property type="match status" value="1"/>
</dbReference>
<dbReference type="InterPro" id="IPR036097">
    <property type="entry name" value="HisK_dim/P_sf"/>
</dbReference>
<evidence type="ECO:0000256" key="2">
    <source>
        <dbReference type="ARBA" id="ARBA00004370"/>
    </source>
</evidence>
<keyword evidence="8 11" id="KW-1133">Transmembrane helix</keyword>
<dbReference type="CDD" id="cd00075">
    <property type="entry name" value="HATPase"/>
    <property type="match status" value="1"/>
</dbReference>
<dbReference type="OrthoDB" id="9813151at2"/>
<comment type="subcellular location">
    <subcellularLocation>
        <location evidence="2">Membrane</location>
    </subcellularLocation>
</comment>
<dbReference type="InterPro" id="IPR003660">
    <property type="entry name" value="HAMP_dom"/>
</dbReference>
<accession>A0A401LDA6</accession>
<dbReference type="PROSITE" id="PS50109">
    <property type="entry name" value="HIS_KIN"/>
    <property type="match status" value="1"/>
</dbReference>
<dbReference type="InterPro" id="IPR003661">
    <property type="entry name" value="HisK_dim/P_dom"/>
</dbReference>
<dbReference type="InterPro" id="IPR003594">
    <property type="entry name" value="HATPase_dom"/>
</dbReference>
<dbReference type="InterPro" id="IPR005467">
    <property type="entry name" value="His_kinase_dom"/>
</dbReference>
<gene>
    <name evidence="14" type="ORF">KGMB03357_11030</name>
</gene>
<dbReference type="Proteomes" id="UP000287361">
    <property type="component" value="Unassembled WGS sequence"/>
</dbReference>
<evidence type="ECO:0000256" key="4">
    <source>
        <dbReference type="ARBA" id="ARBA00022553"/>
    </source>
</evidence>
<evidence type="ECO:0000256" key="7">
    <source>
        <dbReference type="ARBA" id="ARBA00022777"/>
    </source>
</evidence>
<keyword evidence="9" id="KW-0902">Two-component regulatory system</keyword>
<evidence type="ECO:0000256" key="1">
    <source>
        <dbReference type="ARBA" id="ARBA00000085"/>
    </source>
</evidence>
<evidence type="ECO:0000256" key="5">
    <source>
        <dbReference type="ARBA" id="ARBA00022679"/>
    </source>
</evidence>
<sequence>MKRLSLQWRLTLMTAVLIAATCIFLNLALSRAGMFYMDKLGQAIFHQTPTADFMISIPDADVEQLPPDFEIQIDDTKKIFTLSSWLITLLITLASGCITYFVSGYALRPLRSFSGRIAQIQAENLTQYQAEEQQIPEFQALSHSFEAMVRRLSDAFSSLQEFNGNAAHEFRTPLAMMQAQLELYEEMPHPDMDAETVELLAMLKEQTERLSKLVKTLLEMSEMNTIERADAVELTALIEEVLADLSPMAEKRQISLLQEATGEVLLQGSDILLYRLLFNLVENAIRYNKEGGAVRVSAEERADTVEILVQDTGSGIPEADRETIFQPFFRVDKSRSRAYGGVGLGLTLVRKIVELHGGTIRIAESGEGGTTFAVCLPCGAA</sequence>
<dbReference type="Gene3D" id="6.10.340.10">
    <property type="match status" value="1"/>
</dbReference>
<dbReference type="Pfam" id="PF02518">
    <property type="entry name" value="HATPase_c"/>
    <property type="match status" value="1"/>
</dbReference>
<dbReference type="GO" id="GO:0005886">
    <property type="term" value="C:plasma membrane"/>
    <property type="evidence" value="ECO:0007669"/>
    <property type="project" value="TreeGrafter"/>
</dbReference>
<dbReference type="PANTHER" id="PTHR45436:SF5">
    <property type="entry name" value="SENSOR HISTIDINE KINASE TRCS"/>
    <property type="match status" value="1"/>
</dbReference>
<dbReference type="InterPro" id="IPR036890">
    <property type="entry name" value="HATPase_C_sf"/>
</dbReference>
<dbReference type="CDD" id="cd00082">
    <property type="entry name" value="HisKA"/>
    <property type="match status" value="1"/>
</dbReference>
<dbReference type="GO" id="GO:0000155">
    <property type="term" value="F:phosphorelay sensor kinase activity"/>
    <property type="evidence" value="ECO:0007669"/>
    <property type="project" value="InterPro"/>
</dbReference>
<dbReference type="PRINTS" id="PR00344">
    <property type="entry name" value="BCTRLSENSOR"/>
</dbReference>
<dbReference type="SUPFAM" id="SSF47384">
    <property type="entry name" value="Homodimeric domain of signal transducing histidine kinase"/>
    <property type="match status" value="1"/>
</dbReference>
<dbReference type="Gene3D" id="1.10.287.130">
    <property type="match status" value="1"/>
</dbReference>
<evidence type="ECO:0000313" key="15">
    <source>
        <dbReference type="Proteomes" id="UP000287361"/>
    </source>
</evidence>
<evidence type="ECO:0000256" key="11">
    <source>
        <dbReference type="SAM" id="Phobius"/>
    </source>
</evidence>
<dbReference type="PROSITE" id="PS50885">
    <property type="entry name" value="HAMP"/>
    <property type="match status" value="1"/>
</dbReference>
<evidence type="ECO:0000313" key="14">
    <source>
        <dbReference type="EMBL" id="GCB29442.1"/>
    </source>
</evidence>
<evidence type="ECO:0000256" key="8">
    <source>
        <dbReference type="ARBA" id="ARBA00022989"/>
    </source>
</evidence>